<feature type="compositionally biased region" description="Basic and acidic residues" evidence="5">
    <location>
        <begin position="178"/>
        <end position="189"/>
    </location>
</feature>
<feature type="compositionally biased region" description="Low complexity" evidence="5">
    <location>
        <begin position="15"/>
        <end position="24"/>
    </location>
</feature>
<feature type="region of interest" description="Disordered" evidence="5">
    <location>
        <begin position="1"/>
        <end position="189"/>
    </location>
</feature>
<dbReference type="PANTHER" id="PTHR42058">
    <property type="entry name" value="G_PROTEIN_RECEP_F2_4 DOMAIN-CONTAINING PROTEIN"/>
    <property type="match status" value="1"/>
</dbReference>
<comment type="subcellular location">
    <subcellularLocation>
        <location evidence="1">Membrane</location>
        <topology evidence="1">Multi-pass membrane protein</topology>
    </subcellularLocation>
</comment>
<dbReference type="Pfam" id="PF00002">
    <property type="entry name" value="7tm_2"/>
    <property type="match status" value="1"/>
</dbReference>
<accession>A0A0F4G821</accession>
<evidence type="ECO:0000256" key="5">
    <source>
        <dbReference type="SAM" id="MobiDB-lite"/>
    </source>
</evidence>
<feature type="compositionally biased region" description="Polar residues" evidence="5">
    <location>
        <begin position="1045"/>
        <end position="1056"/>
    </location>
</feature>
<feature type="region of interest" description="Disordered" evidence="5">
    <location>
        <begin position="969"/>
        <end position="1128"/>
    </location>
</feature>
<protein>
    <recommendedName>
        <fullName evidence="7">G-protein coupled receptors family 2 profile 2 domain-containing protein</fullName>
    </recommendedName>
</protein>
<feature type="compositionally biased region" description="Polar residues" evidence="5">
    <location>
        <begin position="822"/>
        <end position="831"/>
    </location>
</feature>
<organism evidence="8 9">
    <name type="scientific">Zymoseptoria brevis</name>
    <dbReference type="NCBI Taxonomy" id="1047168"/>
    <lineage>
        <taxon>Eukaryota</taxon>
        <taxon>Fungi</taxon>
        <taxon>Dikarya</taxon>
        <taxon>Ascomycota</taxon>
        <taxon>Pezizomycotina</taxon>
        <taxon>Dothideomycetes</taxon>
        <taxon>Dothideomycetidae</taxon>
        <taxon>Mycosphaerellales</taxon>
        <taxon>Mycosphaerellaceae</taxon>
        <taxon>Zymoseptoria</taxon>
    </lineage>
</organism>
<proteinExistence type="predicted"/>
<feature type="compositionally biased region" description="Polar residues" evidence="5">
    <location>
        <begin position="153"/>
        <end position="162"/>
    </location>
</feature>
<evidence type="ECO:0000256" key="2">
    <source>
        <dbReference type="ARBA" id="ARBA00022692"/>
    </source>
</evidence>
<keyword evidence="2 6" id="KW-0812">Transmembrane</keyword>
<feature type="transmembrane region" description="Helical" evidence="6">
    <location>
        <begin position="649"/>
        <end position="668"/>
    </location>
</feature>
<evidence type="ECO:0000259" key="7">
    <source>
        <dbReference type="PROSITE" id="PS50261"/>
    </source>
</evidence>
<feature type="compositionally biased region" description="Acidic residues" evidence="5">
    <location>
        <begin position="55"/>
        <end position="84"/>
    </location>
</feature>
<dbReference type="Pfam" id="PF08624">
    <property type="entry name" value="CRC_subunit"/>
    <property type="match status" value="1"/>
</dbReference>
<evidence type="ECO:0000313" key="9">
    <source>
        <dbReference type="Proteomes" id="UP000033647"/>
    </source>
</evidence>
<dbReference type="AlphaFoldDB" id="A0A0F4G821"/>
<dbReference type="InterPro" id="IPR000832">
    <property type="entry name" value="GPCR_2_secretin-like"/>
</dbReference>
<reference evidence="8 9" key="1">
    <citation type="submission" date="2015-03" db="EMBL/GenBank/DDBJ databases">
        <title>RNA-seq based gene annotation and comparative genomics of four Zymoseptoria species reveal species-specific pathogenicity related genes and transposable element activity.</title>
        <authorList>
            <person name="Grandaubert J."/>
            <person name="Bhattacharyya A."/>
            <person name="Stukenbrock E.H."/>
        </authorList>
    </citation>
    <scope>NUCLEOTIDE SEQUENCE [LARGE SCALE GENOMIC DNA]</scope>
    <source>
        <strain evidence="8 9">Zb18110</strain>
    </source>
</reference>
<gene>
    <name evidence="8" type="ORF">TI39_contig4378g00002</name>
</gene>
<dbReference type="GO" id="GO:0016020">
    <property type="term" value="C:membrane"/>
    <property type="evidence" value="ECO:0007669"/>
    <property type="project" value="UniProtKB-SubCell"/>
</dbReference>
<comment type="caution">
    <text evidence="8">The sequence shown here is derived from an EMBL/GenBank/DDBJ whole genome shotgun (WGS) entry which is preliminary data.</text>
</comment>
<evidence type="ECO:0000256" key="1">
    <source>
        <dbReference type="ARBA" id="ARBA00004141"/>
    </source>
</evidence>
<dbReference type="InterPro" id="IPR053247">
    <property type="entry name" value="GPCR_GPR1/git3-like"/>
</dbReference>
<feature type="region of interest" description="Disordered" evidence="5">
    <location>
        <begin position="809"/>
        <end position="845"/>
    </location>
</feature>
<dbReference type="PANTHER" id="PTHR42058:SF1">
    <property type="entry name" value="G-PROTEIN COUPLED RECEPTORS FAMILY 2 PROFILE 2 DOMAIN-CONTAINING PROTEIN"/>
    <property type="match status" value="1"/>
</dbReference>
<dbReference type="GO" id="GO:0007166">
    <property type="term" value="P:cell surface receptor signaling pathway"/>
    <property type="evidence" value="ECO:0007669"/>
    <property type="project" value="InterPro"/>
</dbReference>
<evidence type="ECO:0000256" key="6">
    <source>
        <dbReference type="SAM" id="Phobius"/>
    </source>
</evidence>
<dbReference type="Gene3D" id="1.20.1070.10">
    <property type="entry name" value="Rhodopsin 7-helix transmembrane proteins"/>
    <property type="match status" value="1"/>
</dbReference>
<sequence length="1128" mass="125335">MPFTKKNRGGRKSSTRLSLTNTRTPKTLPIADASDEEMADADVEMDVDDVRDATPQEELDPDGEDDEAATPMADDDDDEDDDDAQPQITTIPRRRGRAGRARTRVQHADTPEPGDDGSESGTPRRRRGRPPGRGGRGGGRGRGRGGRREDARQTVTDKNGTVLNVVDDEAQVDDDPEGNEKVDSKGHLQGGREYRVRTFTIMGKEERLYMLSTEPARCCGFRDSYLFFTKHPKLFKVVVGDEEKKDLIEREILPNSYKGRNIGVVTARSVFREFGAKIIVGGRKVVDDYKVEEARANGETEGELADPDDHVPDKRDDYNRNRYVAWFGASEVYRVQAGGGTMPHTKQSLGKRKNNITLQNWQFMHAREASRFNTTLTSMRHASLDGVYDTNTNMMLFPKIMQPTHARWEEVQPESTSAEAKQITNGLTNGHHEANGTHDPAAADEAQESSVFSKVPPIISRNFTIVDTVYKAPPISAAGYPGPDGHVEDPTSGPNGLSSVPDSLLDELPTDCRAAFEEARAAEVRWKRQWSTEAHSGHRGCLKIGFNGTGNADHVPRPANMSCPVPFLSAADFPATGGYLPGRLCSAVTSTLTCCLPCNKQKWTYTNEFNRNLDVAFWLNVPSLIALVLLLITFAALPAKQSHRHYLNIGLCIGLSLLCIAFVIPLASRPDFCFNEITPRDMYSSNQCAWSGAFFIAGTLTATTWVLARSLWIHLRLCWNFKDERILMWPLCFIGWGLPAILFSVAMSVTTVSFRLGDTCLPGQKYPFLTYLGWLMAFGILALIFQLATTFYCLWIYLREVISGPTPGTTRSGTHGRFGPAVSSQAQNGENTVARRGSDTPTARKATWRRTKVVLKTQWRSILLSFIVSADTVLYGSIFAAQDAKTARIMAGTEDSRLVEWATCLILNDLDPNKCRGIPNLLNEKAFISNFILAAINGMLIFLAMYRTSMATGWWYIIRHGRRQPEAEDHFKIVPMKRRTPAQKLESDRYNPAPHEIDPTLLNPMPHPYQPDSNAQRSHASLSRSYEPRLIDFEGQDDSMPSRVGQKSSFNSSPLRSNPPHGRGLLPDAPDTPDSRKPSARSSDTTAIGTPEPGDAAKRHETTTWFEENSSDDEEVGAPRQRKFNSIV</sequence>
<dbReference type="Proteomes" id="UP000033647">
    <property type="component" value="Unassembled WGS sequence"/>
</dbReference>
<dbReference type="OrthoDB" id="5598844at2759"/>
<feature type="compositionally biased region" description="Acidic residues" evidence="5">
    <location>
        <begin position="166"/>
        <end position="177"/>
    </location>
</feature>
<feature type="transmembrane region" description="Helical" evidence="6">
    <location>
        <begin position="774"/>
        <end position="798"/>
    </location>
</feature>
<feature type="transmembrane region" description="Helical" evidence="6">
    <location>
        <begin position="615"/>
        <end position="637"/>
    </location>
</feature>
<dbReference type="GO" id="GO:0004930">
    <property type="term" value="F:G protein-coupled receptor activity"/>
    <property type="evidence" value="ECO:0007669"/>
    <property type="project" value="InterPro"/>
</dbReference>
<feature type="compositionally biased region" description="Acidic residues" evidence="5">
    <location>
        <begin position="33"/>
        <end position="47"/>
    </location>
</feature>
<feature type="transmembrane region" description="Helical" evidence="6">
    <location>
        <begin position="926"/>
        <end position="946"/>
    </location>
</feature>
<feature type="compositionally biased region" description="Basic residues" evidence="5">
    <location>
        <begin position="1"/>
        <end position="14"/>
    </location>
</feature>
<evidence type="ECO:0000256" key="4">
    <source>
        <dbReference type="ARBA" id="ARBA00023136"/>
    </source>
</evidence>
<feature type="transmembrane region" description="Helical" evidence="6">
    <location>
        <begin position="729"/>
        <end position="754"/>
    </location>
</feature>
<dbReference type="EMBL" id="LAFY01004337">
    <property type="protein sequence ID" value="KJX93162.1"/>
    <property type="molecule type" value="Genomic_DNA"/>
</dbReference>
<keyword evidence="3 6" id="KW-1133">Transmembrane helix</keyword>
<feature type="compositionally biased region" description="Polar residues" evidence="5">
    <location>
        <begin position="1011"/>
        <end position="1024"/>
    </location>
</feature>
<name>A0A0F4G821_9PEZI</name>
<dbReference type="STRING" id="1047168.A0A0F4G821"/>
<dbReference type="InterPro" id="IPR013933">
    <property type="entry name" value="CRC_Rsc7/Swp82"/>
</dbReference>
<evidence type="ECO:0000256" key="3">
    <source>
        <dbReference type="ARBA" id="ARBA00022989"/>
    </source>
</evidence>
<evidence type="ECO:0000313" key="8">
    <source>
        <dbReference type="EMBL" id="KJX93162.1"/>
    </source>
</evidence>
<feature type="transmembrane region" description="Helical" evidence="6">
    <location>
        <begin position="688"/>
        <end position="708"/>
    </location>
</feature>
<feature type="domain" description="G-protein coupled receptors family 2 profile 2" evidence="7">
    <location>
        <begin position="609"/>
        <end position="785"/>
    </location>
</feature>
<feature type="compositionally biased region" description="Basic residues" evidence="5">
    <location>
        <begin position="92"/>
        <end position="105"/>
    </location>
</feature>
<dbReference type="PROSITE" id="PS50261">
    <property type="entry name" value="G_PROTEIN_RECEP_F2_4"/>
    <property type="match status" value="1"/>
</dbReference>
<keyword evidence="9" id="KW-1185">Reference proteome</keyword>
<feature type="region of interest" description="Disordered" evidence="5">
    <location>
        <begin position="427"/>
        <end position="451"/>
    </location>
</feature>
<keyword evidence="4 6" id="KW-0472">Membrane</keyword>
<dbReference type="InterPro" id="IPR017981">
    <property type="entry name" value="GPCR_2-like_7TM"/>
</dbReference>
<feature type="transmembrane region" description="Helical" evidence="6">
    <location>
        <begin position="859"/>
        <end position="881"/>
    </location>
</feature>